<dbReference type="RefSeq" id="WP_087712828.1">
    <property type="nucleotide sequence ID" value="NZ_CP021703.1"/>
</dbReference>
<dbReference type="EMBL" id="NIBB01000001">
    <property type="protein sequence ID" value="PAB53914.1"/>
    <property type="molecule type" value="Genomic_DNA"/>
</dbReference>
<dbReference type="InterPro" id="IPR039532">
    <property type="entry name" value="TetR_C_Firmicutes"/>
</dbReference>
<name>A0A1Z1ND77_LACJH</name>
<reference evidence="4 5" key="1">
    <citation type="submission" date="2017-05" db="EMBL/GenBank/DDBJ databases">
        <title>Lactobacillus johnsonii from commercial turkeys.</title>
        <authorList>
            <person name="Johnson T.J."/>
            <person name="Youmans B."/>
        </authorList>
    </citation>
    <scope>NUCLEOTIDE SEQUENCE [LARGE SCALE GENOMIC DNA]</scope>
    <source>
        <strain evidence="3 4">UMNLJ114</strain>
        <strain evidence="2 5">UMNLJ54</strain>
    </source>
</reference>
<gene>
    <name evidence="2" type="ORF">A3P64_00640</name>
    <name evidence="3" type="ORF">A3Q24_03745</name>
</gene>
<evidence type="ECO:0000313" key="2">
    <source>
        <dbReference type="EMBL" id="PAB53914.1"/>
    </source>
</evidence>
<organism evidence="3 4">
    <name type="scientific">Lactobacillus johnsonii</name>
    <dbReference type="NCBI Taxonomy" id="33959"/>
    <lineage>
        <taxon>Bacteria</taxon>
        <taxon>Bacillati</taxon>
        <taxon>Bacillota</taxon>
        <taxon>Bacilli</taxon>
        <taxon>Lactobacillales</taxon>
        <taxon>Lactobacillaceae</taxon>
        <taxon>Lactobacillus</taxon>
    </lineage>
</organism>
<evidence type="ECO:0000313" key="3">
    <source>
        <dbReference type="EMBL" id="PAB55694.1"/>
    </source>
</evidence>
<comment type="caution">
    <text evidence="3">The sequence shown here is derived from an EMBL/GenBank/DDBJ whole genome shotgun (WGS) entry which is preliminary data.</text>
</comment>
<proteinExistence type="predicted"/>
<dbReference type="Pfam" id="PF14278">
    <property type="entry name" value="TetR_C_8"/>
    <property type="match status" value="1"/>
</dbReference>
<dbReference type="Proteomes" id="UP000216008">
    <property type="component" value="Unassembled WGS sequence"/>
</dbReference>
<dbReference type="SUPFAM" id="SSF46689">
    <property type="entry name" value="Homeodomain-like"/>
    <property type="match status" value="1"/>
</dbReference>
<evidence type="ECO:0000313" key="5">
    <source>
        <dbReference type="Proteomes" id="UP000216448"/>
    </source>
</evidence>
<sequence length="189" mass="22888">MLDELQRVQMALHDMLSQPDLKKINISKLCIEAGISRRTFYLRYGKINNCIEACILLELKTELRKNEKNNLRQILNSLCSYIQKHKQYFYNAYNFSEENCMCEKMREHFFQYIRSYVYKRGSFSELILKQLTNILYDRICFWISHSCNKSYSYLLEDLAIIIELIDFQKHVCSHQYQVFNFSHYYLNCD</sequence>
<accession>A0A1Z1ND77</accession>
<dbReference type="Proteomes" id="UP000216448">
    <property type="component" value="Unassembled WGS sequence"/>
</dbReference>
<protein>
    <submittedName>
        <fullName evidence="3">Transcriptional regulator</fullName>
    </submittedName>
</protein>
<dbReference type="InterPro" id="IPR009057">
    <property type="entry name" value="Homeodomain-like_sf"/>
</dbReference>
<evidence type="ECO:0000259" key="1">
    <source>
        <dbReference type="Pfam" id="PF14278"/>
    </source>
</evidence>
<evidence type="ECO:0000313" key="4">
    <source>
        <dbReference type="Proteomes" id="UP000216008"/>
    </source>
</evidence>
<dbReference type="AlphaFoldDB" id="A0A1Z1ND77"/>
<dbReference type="Gene3D" id="1.10.357.10">
    <property type="entry name" value="Tetracycline Repressor, domain 2"/>
    <property type="match status" value="1"/>
</dbReference>
<feature type="domain" description="Transcriptional regulator TetR C-terminal Firmicutes type" evidence="1">
    <location>
        <begin position="69"/>
        <end position="163"/>
    </location>
</feature>
<dbReference type="EMBL" id="NIBD01000020">
    <property type="protein sequence ID" value="PAB55694.1"/>
    <property type="molecule type" value="Genomic_DNA"/>
</dbReference>